<evidence type="ECO:0000256" key="10">
    <source>
        <dbReference type="ARBA" id="ARBA00044662"/>
    </source>
</evidence>
<keyword evidence="5 15" id="KW-1133">Transmembrane helix</keyword>
<evidence type="ECO:0000256" key="4">
    <source>
        <dbReference type="ARBA" id="ARBA00022692"/>
    </source>
</evidence>
<comment type="subcellular location">
    <subcellularLocation>
        <location evidence="1">Membrane</location>
        <topology evidence="1">Multi-pass membrane protein</topology>
    </subcellularLocation>
</comment>
<feature type="transmembrane region" description="Helical" evidence="15">
    <location>
        <begin position="149"/>
        <end position="170"/>
    </location>
</feature>
<feature type="transmembrane region" description="Helical" evidence="15">
    <location>
        <begin position="469"/>
        <end position="495"/>
    </location>
</feature>
<feature type="transmembrane region" description="Helical" evidence="15">
    <location>
        <begin position="126"/>
        <end position="143"/>
    </location>
</feature>
<dbReference type="InterPro" id="IPR005828">
    <property type="entry name" value="MFS_sugar_transport-like"/>
</dbReference>
<feature type="transmembrane region" description="Helical" evidence="15">
    <location>
        <begin position="507"/>
        <end position="527"/>
    </location>
</feature>
<protein>
    <recommendedName>
        <fullName evidence="13">Hexose transporter 1</fullName>
    </recommendedName>
</protein>
<reference evidence="17 18" key="1">
    <citation type="submission" date="2024-10" db="EMBL/GenBank/DDBJ databases">
        <title>Updated reference genomes for cyclostephanoid diatoms.</title>
        <authorList>
            <person name="Roberts W.R."/>
            <person name="Alverson A.J."/>
        </authorList>
    </citation>
    <scope>NUCLEOTIDE SEQUENCE [LARGE SCALE GENOMIC DNA]</scope>
    <source>
        <strain evidence="17 18">AJA228-03</strain>
    </source>
</reference>
<dbReference type="InterPro" id="IPR050814">
    <property type="entry name" value="Myo-inositol_Transporter"/>
</dbReference>
<feature type="transmembrane region" description="Helical" evidence="15">
    <location>
        <begin position="55"/>
        <end position="76"/>
    </location>
</feature>
<keyword evidence="18" id="KW-1185">Reference proteome</keyword>
<dbReference type="Proteomes" id="UP001530377">
    <property type="component" value="Unassembled WGS sequence"/>
</dbReference>
<evidence type="ECO:0000313" key="17">
    <source>
        <dbReference type="EMBL" id="KAL3816286.1"/>
    </source>
</evidence>
<comment type="subunit">
    <text evidence="2">Homodimer.</text>
</comment>
<evidence type="ECO:0000256" key="6">
    <source>
        <dbReference type="ARBA" id="ARBA00023136"/>
    </source>
</evidence>
<evidence type="ECO:0000256" key="7">
    <source>
        <dbReference type="ARBA" id="ARBA00044637"/>
    </source>
</evidence>
<dbReference type="PANTHER" id="PTHR48020">
    <property type="entry name" value="PROTON MYO-INOSITOL COTRANSPORTER"/>
    <property type="match status" value="1"/>
</dbReference>
<keyword evidence="3" id="KW-0813">Transport</keyword>
<dbReference type="EMBL" id="JALLPB020000156">
    <property type="protein sequence ID" value="KAL3816286.1"/>
    <property type="molecule type" value="Genomic_DNA"/>
</dbReference>
<evidence type="ECO:0000256" key="3">
    <source>
        <dbReference type="ARBA" id="ARBA00022448"/>
    </source>
</evidence>
<feature type="transmembrane region" description="Helical" evidence="15">
    <location>
        <begin position="96"/>
        <end position="114"/>
    </location>
</feature>
<comment type="catalytic activity">
    <reaction evidence="10">
        <text>D-mannose(out) = D-mannose(in)</text>
        <dbReference type="Rhea" id="RHEA:78391"/>
        <dbReference type="ChEBI" id="CHEBI:4208"/>
    </reaction>
    <physiologicalReaction direction="left-to-right" evidence="10">
        <dbReference type="Rhea" id="RHEA:78392"/>
    </physiologicalReaction>
</comment>
<evidence type="ECO:0000256" key="5">
    <source>
        <dbReference type="ARBA" id="ARBA00022989"/>
    </source>
</evidence>
<feature type="transmembrane region" description="Helical" evidence="15">
    <location>
        <begin position="182"/>
        <end position="205"/>
    </location>
</feature>
<dbReference type="InterPro" id="IPR036259">
    <property type="entry name" value="MFS_trans_sf"/>
</dbReference>
<evidence type="ECO:0000256" key="15">
    <source>
        <dbReference type="SAM" id="Phobius"/>
    </source>
</evidence>
<proteinExistence type="predicted"/>
<evidence type="ECO:0000256" key="11">
    <source>
        <dbReference type="ARBA" id="ARBA00044668"/>
    </source>
</evidence>
<evidence type="ECO:0000256" key="8">
    <source>
        <dbReference type="ARBA" id="ARBA00044648"/>
    </source>
</evidence>
<comment type="caution">
    <text evidence="17">The sequence shown here is derived from an EMBL/GenBank/DDBJ whole genome shotgun (WGS) entry which is preliminary data.</text>
</comment>
<feature type="transmembrane region" description="Helical" evidence="15">
    <location>
        <begin position="539"/>
        <end position="557"/>
    </location>
</feature>
<feature type="transmembrane region" description="Helical" evidence="15">
    <location>
        <begin position="425"/>
        <end position="449"/>
    </location>
</feature>
<sequence>MGSAPEATPEPSFDLSGHDDSRSTGKGFPEVVAATKPLSRSTTDGMSRPPIPRTLLLATFYASISGLLFGYQLGVVGGALSSLQSSFDLSSSQTESITSFFFIGLMIGSPFGGYACDRLGRRSSMMYMDGLFVLAAFVLTVAPNYDTLLAGRFIAGCASGVSLVAAVSYLTELASVEHHQNIRGALVTAVEWNIALGFLVSYLVAYALTVTLDFEEGWRLLFGVVMGLLATLQWMGMRAMPESPEWLAEQGFHDKAHAALRRIIPRGTAVESGIDPLAGRIAEVEDEVLGRSEQSVLLEYQEANFFMLDDCPPIFNYWRQAVIIAILDISEQFCGHINILNYVFFRLRWLTKGDIDLPLLKQLFASHLAPVIFAEIFYDYNDKEASENGGAIASGLLTTTIILGVLKLIVTTFVLFQVDHLGRLFLMKAGVGIITVSLLFLAFAFSVSWEDRYVTDSGQTDLSHSKIQHALVLIGCTGVVAGFALSYGAINWLITSELSPASIRGRMLGISTVLNHGCAALVSYTFLSGQEKYGAAMPFWLYFSCSLASFIFIIVAVPETGGVAGGDGEDVDSILDDTLFWSKDNPLYRFFAPYLGCPCSGICDKSESNEELRRNIDSCFDDSVDRRRPSFTLT</sequence>
<evidence type="ECO:0000256" key="9">
    <source>
        <dbReference type="ARBA" id="ARBA00044656"/>
    </source>
</evidence>
<name>A0ABD3RVN6_9STRA</name>
<evidence type="ECO:0000256" key="14">
    <source>
        <dbReference type="SAM" id="MobiDB-lite"/>
    </source>
</evidence>
<dbReference type="InterPro" id="IPR020846">
    <property type="entry name" value="MFS_dom"/>
</dbReference>
<dbReference type="InterPro" id="IPR003663">
    <property type="entry name" value="Sugar/inositol_transpt"/>
</dbReference>
<comment type="catalytic activity">
    <reaction evidence="7">
        <text>D-galactose(in) = D-galactose(out)</text>
        <dbReference type="Rhea" id="RHEA:34915"/>
        <dbReference type="ChEBI" id="CHEBI:4139"/>
    </reaction>
    <physiologicalReaction direction="right-to-left" evidence="7">
        <dbReference type="Rhea" id="RHEA:34917"/>
    </physiologicalReaction>
</comment>
<comment type="catalytic activity">
    <reaction evidence="8">
        <text>D-glucose(out) = D-glucose(in)</text>
        <dbReference type="Rhea" id="RHEA:60376"/>
        <dbReference type="ChEBI" id="CHEBI:4167"/>
    </reaction>
    <physiologicalReaction direction="left-to-right" evidence="8">
        <dbReference type="Rhea" id="RHEA:60377"/>
    </physiologicalReaction>
</comment>
<dbReference type="AlphaFoldDB" id="A0ABD3RVN6"/>
<keyword evidence="4 15" id="KW-0812">Transmembrane</keyword>
<comment type="catalytic activity">
    <reaction evidence="9">
        <text>D-xylose(out) = D-xylose(in)</text>
        <dbReference type="Rhea" id="RHEA:78427"/>
        <dbReference type="ChEBI" id="CHEBI:53455"/>
    </reaction>
    <physiologicalReaction direction="left-to-right" evidence="9">
        <dbReference type="Rhea" id="RHEA:78428"/>
    </physiologicalReaction>
</comment>
<evidence type="ECO:0000313" key="18">
    <source>
        <dbReference type="Proteomes" id="UP001530377"/>
    </source>
</evidence>
<dbReference type="GO" id="GO:0016020">
    <property type="term" value="C:membrane"/>
    <property type="evidence" value="ECO:0007669"/>
    <property type="project" value="UniProtKB-SubCell"/>
</dbReference>
<comment type="catalytic activity">
    <reaction evidence="11">
        <text>D-glucosamine(out) = D-glucosamine(in)</text>
        <dbReference type="Rhea" id="RHEA:78423"/>
        <dbReference type="ChEBI" id="CHEBI:58723"/>
    </reaction>
    <physiologicalReaction direction="left-to-right" evidence="11">
        <dbReference type="Rhea" id="RHEA:78424"/>
    </physiologicalReaction>
</comment>
<dbReference type="Pfam" id="PF00083">
    <property type="entry name" value="Sugar_tr"/>
    <property type="match status" value="2"/>
</dbReference>
<comment type="catalytic activity">
    <reaction evidence="12">
        <text>D-fructose(out) = D-fructose(in)</text>
        <dbReference type="Rhea" id="RHEA:60372"/>
        <dbReference type="ChEBI" id="CHEBI:37721"/>
    </reaction>
    <physiologicalReaction direction="left-to-right" evidence="12">
        <dbReference type="Rhea" id="RHEA:60373"/>
    </physiologicalReaction>
</comment>
<evidence type="ECO:0000256" key="2">
    <source>
        <dbReference type="ARBA" id="ARBA00011738"/>
    </source>
</evidence>
<dbReference type="PANTHER" id="PTHR48020:SF12">
    <property type="entry name" value="PROTON MYO-INOSITOL COTRANSPORTER"/>
    <property type="match status" value="1"/>
</dbReference>
<keyword evidence="6 15" id="KW-0472">Membrane</keyword>
<feature type="region of interest" description="Disordered" evidence="14">
    <location>
        <begin position="1"/>
        <end position="46"/>
    </location>
</feature>
<dbReference type="PRINTS" id="PR00171">
    <property type="entry name" value="SUGRTRNSPORT"/>
</dbReference>
<evidence type="ECO:0000256" key="12">
    <source>
        <dbReference type="ARBA" id="ARBA00044710"/>
    </source>
</evidence>
<dbReference type="Gene3D" id="1.20.1250.20">
    <property type="entry name" value="MFS general substrate transporter like domains"/>
    <property type="match status" value="1"/>
</dbReference>
<feature type="domain" description="Major facilitator superfamily (MFS) profile" evidence="16">
    <location>
        <begin position="58"/>
        <end position="561"/>
    </location>
</feature>
<organism evidence="17 18">
    <name type="scientific">Cyclostephanos tholiformis</name>
    <dbReference type="NCBI Taxonomy" id="382380"/>
    <lineage>
        <taxon>Eukaryota</taxon>
        <taxon>Sar</taxon>
        <taxon>Stramenopiles</taxon>
        <taxon>Ochrophyta</taxon>
        <taxon>Bacillariophyta</taxon>
        <taxon>Coscinodiscophyceae</taxon>
        <taxon>Thalassiosirophycidae</taxon>
        <taxon>Stephanodiscales</taxon>
        <taxon>Stephanodiscaceae</taxon>
        <taxon>Cyclostephanos</taxon>
    </lineage>
</organism>
<dbReference type="SUPFAM" id="SSF103473">
    <property type="entry name" value="MFS general substrate transporter"/>
    <property type="match status" value="1"/>
</dbReference>
<feature type="transmembrane region" description="Helical" evidence="15">
    <location>
        <begin position="217"/>
        <end position="235"/>
    </location>
</feature>
<gene>
    <name evidence="17" type="ORF">ACHAXA_008094</name>
</gene>
<evidence type="ECO:0000256" key="1">
    <source>
        <dbReference type="ARBA" id="ARBA00004141"/>
    </source>
</evidence>
<accession>A0ABD3RVN6</accession>
<evidence type="ECO:0000259" key="16">
    <source>
        <dbReference type="PROSITE" id="PS50850"/>
    </source>
</evidence>
<feature type="transmembrane region" description="Helical" evidence="15">
    <location>
        <begin position="390"/>
        <end position="416"/>
    </location>
</feature>
<evidence type="ECO:0000256" key="13">
    <source>
        <dbReference type="ARBA" id="ARBA00044780"/>
    </source>
</evidence>
<dbReference type="PROSITE" id="PS50850">
    <property type="entry name" value="MFS"/>
    <property type="match status" value="1"/>
</dbReference>